<evidence type="ECO:0000313" key="7">
    <source>
        <dbReference type="Proteomes" id="UP001296967"/>
    </source>
</evidence>
<dbReference type="Gene3D" id="1.10.10.10">
    <property type="entry name" value="Winged helix-like DNA-binding domain superfamily/Winged helix DNA-binding domain"/>
    <property type="match status" value="1"/>
</dbReference>
<dbReference type="SUPFAM" id="SSF46785">
    <property type="entry name" value="Winged helix' DNA-binding domain"/>
    <property type="match status" value="1"/>
</dbReference>
<evidence type="ECO:0000313" key="6">
    <source>
        <dbReference type="EMBL" id="MBK5930747.1"/>
    </source>
</evidence>
<keyword evidence="4" id="KW-0804">Transcription</keyword>
<dbReference type="PRINTS" id="PR00039">
    <property type="entry name" value="HTHLYSR"/>
</dbReference>
<protein>
    <submittedName>
        <fullName evidence="6">LysR family transcriptional regulator</fullName>
    </submittedName>
</protein>
<dbReference type="PANTHER" id="PTHR30126">
    <property type="entry name" value="HTH-TYPE TRANSCRIPTIONAL REGULATOR"/>
    <property type="match status" value="1"/>
</dbReference>
<gene>
    <name evidence="6" type="ORF">CCR82_09500</name>
</gene>
<dbReference type="PANTHER" id="PTHR30126:SF5">
    <property type="entry name" value="HTH-TYPE TRANSCRIPTIONAL ACTIVATOR CMPR"/>
    <property type="match status" value="1"/>
</dbReference>
<keyword evidence="3" id="KW-0238">DNA-binding</keyword>
<name>A0AAJ0UFZ4_HALSE</name>
<reference evidence="6" key="1">
    <citation type="submission" date="2017-05" db="EMBL/GenBank/DDBJ databases">
        <authorList>
            <person name="Imhoff J.F."/>
            <person name="Rahn T."/>
            <person name="Kuenzel S."/>
            <person name="Neulinger S.C."/>
        </authorList>
    </citation>
    <scope>NUCLEOTIDE SEQUENCE</scope>
    <source>
        <strain evidence="6">DSM 4395</strain>
    </source>
</reference>
<dbReference type="CDD" id="cd08419">
    <property type="entry name" value="PBP2_CbbR_RubisCO_like"/>
    <property type="match status" value="1"/>
</dbReference>
<keyword evidence="7" id="KW-1185">Reference proteome</keyword>
<dbReference type="InterPro" id="IPR005119">
    <property type="entry name" value="LysR_subst-bd"/>
</dbReference>
<dbReference type="PROSITE" id="PS50931">
    <property type="entry name" value="HTH_LYSR"/>
    <property type="match status" value="1"/>
</dbReference>
<evidence type="ECO:0000256" key="4">
    <source>
        <dbReference type="ARBA" id="ARBA00023163"/>
    </source>
</evidence>
<reference evidence="6" key="2">
    <citation type="journal article" date="2020" name="Microorganisms">
        <title>Osmotic Adaptation and Compatible Solute Biosynthesis of Phototrophic Bacteria as Revealed from Genome Analyses.</title>
        <authorList>
            <person name="Imhoff J.F."/>
            <person name="Rahn T."/>
            <person name="Kunzel S."/>
            <person name="Keller A."/>
            <person name="Neulinger S.C."/>
        </authorList>
    </citation>
    <scope>NUCLEOTIDE SEQUENCE</scope>
    <source>
        <strain evidence="6">DSM 4395</strain>
    </source>
</reference>
<comment type="similarity">
    <text evidence="1">Belongs to the LysR transcriptional regulatory family.</text>
</comment>
<sequence>MPKSITPAAAEVRTSTGGNGTDYLIRHTTLRQLQLLEAIVRLGSFTRAAEELFLTQPTVSMQIKKLSEAIGTPLFRHVGRTIEPTDAGREVHAACRDILGTLSNLEIKLADLKGLKRGRLRLGVLTTAKYVAPEILGAFCQVYPGIDVSLKVTNREHILERLLGHDDDLYVMGQPRELNDQIQTIPFAPNPLVMVASVDHPLAGQRAIPLSALAEENFILRESGSGIRDAVLAHFAAGGLVPRVRMQLGSNEAIKRAIVGGLGIAALSLHSLTLESAGGRLALLDVEGFPIIRRWHLVYSRARELSLIARTFLDFAIDYEPEIRARLAEAETNFAHVRDSLIAPSRHA</sequence>
<dbReference type="InterPro" id="IPR036390">
    <property type="entry name" value="WH_DNA-bd_sf"/>
</dbReference>
<keyword evidence="2" id="KW-0805">Transcription regulation</keyword>
<dbReference type="Pfam" id="PF00126">
    <property type="entry name" value="HTH_1"/>
    <property type="match status" value="1"/>
</dbReference>
<evidence type="ECO:0000256" key="1">
    <source>
        <dbReference type="ARBA" id="ARBA00009437"/>
    </source>
</evidence>
<dbReference type="GO" id="GO:0000976">
    <property type="term" value="F:transcription cis-regulatory region binding"/>
    <property type="evidence" value="ECO:0007669"/>
    <property type="project" value="TreeGrafter"/>
</dbReference>
<dbReference type="Gene3D" id="3.40.190.290">
    <property type="match status" value="1"/>
</dbReference>
<dbReference type="EMBL" id="NHSF01000056">
    <property type="protein sequence ID" value="MBK5930747.1"/>
    <property type="molecule type" value="Genomic_DNA"/>
</dbReference>
<accession>A0AAJ0UFZ4</accession>
<dbReference type="AlphaFoldDB" id="A0AAJ0UFZ4"/>
<dbReference type="Pfam" id="PF03466">
    <property type="entry name" value="LysR_substrate"/>
    <property type="match status" value="1"/>
</dbReference>
<evidence type="ECO:0000259" key="5">
    <source>
        <dbReference type="PROSITE" id="PS50931"/>
    </source>
</evidence>
<dbReference type="Proteomes" id="UP001296967">
    <property type="component" value="Unassembled WGS sequence"/>
</dbReference>
<dbReference type="GO" id="GO:0003700">
    <property type="term" value="F:DNA-binding transcription factor activity"/>
    <property type="evidence" value="ECO:0007669"/>
    <property type="project" value="InterPro"/>
</dbReference>
<evidence type="ECO:0000256" key="3">
    <source>
        <dbReference type="ARBA" id="ARBA00023125"/>
    </source>
</evidence>
<feature type="domain" description="HTH lysR-type" evidence="5">
    <location>
        <begin position="28"/>
        <end position="85"/>
    </location>
</feature>
<dbReference type="SUPFAM" id="SSF53850">
    <property type="entry name" value="Periplasmic binding protein-like II"/>
    <property type="match status" value="1"/>
</dbReference>
<dbReference type="InterPro" id="IPR036388">
    <property type="entry name" value="WH-like_DNA-bd_sf"/>
</dbReference>
<dbReference type="RefSeq" id="WP_207190968.1">
    <property type="nucleotide sequence ID" value="NZ_NHSF01000056.1"/>
</dbReference>
<proteinExistence type="inferred from homology"/>
<dbReference type="InterPro" id="IPR000847">
    <property type="entry name" value="LysR_HTH_N"/>
</dbReference>
<comment type="caution">
    <text evidence="6">The sequence shown here is derived from an EMBL/GenBank/DDBJ whole genome shotgun (WGS) entry which is preliminary data.</text>
</comment>
<evidence type="ECO:0000256" key="2">
    <source>
        <dbReference type="ARBA" id="ARBA00023015"/>
    </source>
</evidence>
<organism evidence="6 7">
    <name type="scientific">Halochromatium salexigens</name>
    <name type="common">Chromatium salexigens</name>
    <dbReference type="NCBI Taxonomy" id="49447"/>
    <lineage>
        <taxon>Bacteria</taxon>
        <taxon>Pseudomonadati</taxon>
        <taxon>Pseudomonadota</taxon>
        <taxon>Gammaproteobacteria</taxon>
        <taxon>Chromatiales</taxon>
        <taxon>Chromatiaceae</taxon>
        <taxon>Halochromatium</taxon>
    </lineage>
</organism>